<name>A0A0F9MP66_9ZZZZ</name>
<comment type="caution">
    <text evidence="1">The sequence shown here is derived from an EMBL/GenBank/DDBJ whole genome shotgun (WGS) entry which is preliminary data.</text>
</comment>
<evidence type="ECO:0000313" key="1">
    <source>
        <dbReference type="EMBL" id="KKN09105.1"/>
    </source>
</evidence>
<organism evidence="1">
    <name type="scientific">marine sediment metagenome</name>
    <dbReference type="NCBI Taxonomy" id="412755"/>
    <lineage>
        <taxon>unclassified sequences</taxon>
        <taxon>metagenomes</taxon>
        <taxon>ecological metagenomes</taxon>
    </lineage>
</organism>
<sequence>FEWRPLKVIREALTSKGVAPVYSQSGWYLNGKLYNYRDYPPIDLNNLFKYAVPKLVDIEGRHRTTLILENWALEVVYKGDPALALFWAIYPILKEANNEK</sequence>
<reference evidence="1" key="1">
    <citation type="journal article" date="2015" name="Nature">
        <title>Complex archaea that bridge the gap between prokaryotes and eukaryotes.</title>
        <authorList>
            <person name="Spang A."/>
            <person name="Saw J.H."/>
            <person name="Jorgensen S.L."/>
            <person name="Zaremba-Niedzwiedzka K."/>
            <person name="Martijn J."/>
            <person name="Lind A.E."/>
            <person name="van Eijk R."/>
            <person name="Schleper C."/>
            <person name="Guy L."/>
            <person name="Ettema T.J."/>
        </authorList>
    </citation>
    <scope>NUCLEOTIDE SEQUENCE</scope>
</reference>
<protein>
    <submittedName>
        <fullName evidence="1">Uncharacterized protein</fullName>
    </submittedName>
</protein>
<gene>
    <name evidence="1" type="ORF">LCGC14_1050160</name>
</gene>
<dbReference type="AlphaFoldDB" id="A0A0F9MP66"/>
<feature type="non-terminal residue" evidence="1">
    <location>
        <position position="1"/>
    </location>
</feature>
<proteinExistence type="predicted"/>
<accession>A0A0F9MP66</accession>
<dbReference type="EMBL" id="LAZR01004384">
    <property type="protein sequence ID" value="KKN09105.1"/>
    <property type="molecule type" value="Genomic_DNA"/>
</dbReference>